<keyword evidence="7 9" id="KW-0067">ATP-binding</keyword>
<dbReference type="GO" id="GO:0005524">
    <property type="term" value="F:ATP binding"/>
    <property type="evidence" value="ECO:0007669"/>
    <property type="project" value="UniProtKB-UniRule"/>
</dbReference>
<accession>A0A834HRL6</accession>
<dbReference type="GO" id="GO:0005886">
    <property type="term" value="C:plasma membrane"/>
    <property type="evidence" value="ECO:0007669"/>
    <property type="project" value="UniProtKB-SubCell"/>
</dbReference>
<comment type="similarity">
    <text evidence="2 9">Belongs to the PI3/PI4-kinase family. Type II PI4K subfamily.</text>
</comment>
<evidence type="ECO:0000256" key="9">
    <source>
        <dbReference type="RuleBase" id="RU367084"/>
    </source>
</evidence>
<gene>
    <name evidence="11" type="ORF">GWI33_020409</name>
</gene>
<evidence type="ECO:0000256" key="8">
    <source>
        <dbReference type="ARBA" id="ARBA00023136"/>
    </source>
</evidence>
<keyword evidence="12" id="KW-1185">Reference proteome</keyword>
<evidence type="ECO:0000256" key="1">
    <source>
        <dbReference type="ARBA" id="ARBA00004236"/>
    </source>
</evidence>
<protein>
    <recommendedName>
        <fullName evidence="9">Phosphatidylinositol 4-kinase type 2</fullName>
        <ecNumber evidence="9">2.7.1.67</ecNumber>
    </recommendedName>
</protein>
<dbReference type="EC" id="2.7.1.67" evidence="9"/>
<dbReference type="InterPro" id="IPR000403">
    <property type="entry name" value="PI3/4_kinase_cat_dom"/>
</dbReference>
<dbReference type="AlphaFoldDB" id="A0A834HRL6"/>
<dbReference type="GO" id="GO:0004430">
    <property type="term" value="F:1-phosphatidylinositol 4-kinase activity"/>
    <property type="evidence" value="ECO:0007669"/>
    <property type="project" value="UniProtKB-UniRule"/>
</dbReference>
<comment type="caution">
    <text evidence="11">The sequence shown here is derived from an EMBL/GenBank/DDBJ whole genome shotgun (WGS) entry which is preliminary data.</text>
</comment>
<evidence type="ECO:0000256" key="4">
    <source>
        <dbReference type="ARBA" id="ARBA00022679"/>
    </source>
</evidence>
<keyword evidence="4 9" id="KW-0808">Transferase</keyword>
<reference evidence="11" key="1">
    <citation type="submission" date="2020-08" db="EMBL/GenBank/DDBJ databases">
        <title>Genome sequencing and assembly of the red palm weevil Rhynchophorus ferrugineus.</title>
        <authorList>
            <person name="Dias G.B."/>
            <person name="Bergman C.M."/>
            <person name="Manee M."/>
        </authorList>
    </citation>
    <scope>NUCLEOTIDE SEQUENCE</scope>
    <source>
        <strain evidence="11">AA-2017</strain>
        <tissue evidence="11">Whole larva</tissue>
    </source>
</reference>
<dbReference type="EMBL" id="JAACXV010014551">
    <property type="protein sequence ID" value="KAF7266223.1"/>
    <property type="molecule type" value="Genomic_DNA"/>
</dbReference>
<evidence type="ECO:0000256" key="7">
    <source>
        <dbReference type="ARBA" id="ARBA00022840"/>
    </source>
</evidence>
<dbReference type="Proteomes" id="UP000625711">
    <property type="component" value="Unassembled WGS sequence"/>
</dbReference>
<dbReference type="GO" id="GO:0005765">
    <property type="term" value="C:lysosomal membrane"/>
    <property type="evidence" value="ECO:0007669"/>
    <property type="project" value="TreeGrafter"/>
</dbReference>
<feature type="domain" description="PI3K/PI4K catalytic" evidence="10">
    <location>
        <begin position="87"/>
        <end position="425"/>
    </location>
</feature>
<dbReference type="OrthoDB" id="3349449at2759"/>
<evidence type="ECO:0000256" key="6">
    <source>
        <dbReference type="ARBA" id="ARBA00022777"/>
    </source>
</evidence>
<comment type="subcellular location">
    <subcellularLocation>
        <location evidence="1">Cell membrane</location>
    </subcellularLocation>
    <subcellularLocation>
        <location evidence="9">Membrane</location>
        <topology evidence="9">Peripheral membrane protein</topology>
    </subcellularLocation>
</comment>
<dbReference type="GO" id="GO:0005768">
    <property type="term" value="C:endosome"/>
    <property type="evidence" value="ECO:0007669"/>
    <property type="project" value="TreeGrafter"/>
</dbReference>
<dbReference type="PANTHER" id="PTHR12865:SF1">
    <property type="entry name" value="PHOSPHATIDYLINOSITOL 4-KINASE TYPE 2"/>
    <property type="match status" value="1"/>
</dbReference>
<evidence type="ECO:0000259" key="10">
    <source>
        <dbReference type="PROSITE" id="PS50290"/>
    </source>
</evidence>
<name>A0A834HRL6_RHYFE</name>
<dbReference type="GO" id="GO:0007030">
    <property type="term" value="P:Golgi organization"/>
    <property type="evidence" value="ECO:0007669"/>
    <property type="project" value="TreeGrafter"/>
</dbReference>
<keyword evidence="6 9" id="KW-0418">Kinase</keyword>
<organism evidence="11 12">
    <name type="scientific">Rhynchophorus ferrugineus</name>
    <name type="common">Red palm weevil</name>
    <name type="synonym">Curculio ferrugineus</name>
    <dbReference type="NCBI Taxonomy" id="354439"/>
    <lineage>
        <taxon>Eukaryota</taxon>
        <taxon>Metazoa</taxon>
        <taxon>Ecdysozoa</taxon>
        <taxon>Arthropoda</taxon>
        <taxon>Hexapoda</taxon>
        <taxon>Insecta</taxon>
        <taxon>Pterygota</taxon>
        <taxon>Neoptera</taxon>
        <taxon>Endopterygota</taxon>
        <taxon>Coleoptera</taxon>
        <taxon>Polyphaga</taxon>
        <taxon>Cucujiformia</taxon>
        <taxon>Curculionidae</taxon>
        <taxon>Dryophthorinae</taxon>
        <taxon>Rhynchophorus</taxon>
    </lineage>
</organism>
<proteinExistence type="inferred from homology"/>
<dbReference type="PANTHER" id="PTHR12865">
    <property type="entry name" value="PHOSPHATIDYLINOSITOL 4-KINASE TYPE-II"/>
    <property type="match status" value="1"/>
</dbReference>
<keyword evidence="3" id="KW-1003">Cell membrane</keyword>
<dbReference type="GO" id="GO:0007032">
    <property type="term" value="P:endosome organization"/>
    <property type="evidence" value="ECO:0007669"/>
    <property type="project" value="TreeGrafter"/>
</dbReference>
<evidence type="ECO:0000256" key="3">
    <source>
        <dbReference type="ARBA" id="ARBA00022475"/>
    </source>
</evidence>
<dbReference type="GO" id="GO:0005802">
    <property type="term" value="C:trans-Golgi network"/>
    <property type="evidence" value="ECO:0007669"/>
    <property type="project" value="TreeGrafter"/>
</dbReference>
<evidence type="ECO:0000313" key="11">
    <source>
        <dbReference type="EMBL" id="KAF7266223.1"/>
    </source>
</evidence>
<evidence type="ECO:0000313" key="12">
    <source>
        <dbReference type="Proteomes" id="UP000625711"/>
    </source>
</evidence>
<dbReference type="Pfam" id="PF00454">
    <property type="entry name" value="PI3_PI4_kinase"/>
    <property type="match status" value="1"/>
</dbReference>
<comment type="catalytic activity">
    <reaction evidence="9">
        <text>a 1,2-diacyl-sn-glycero-3-phospho-(1D-myo-inositol) + ATP = a 1,2-diacyl-sn-glycero-3-phospho-(1D-myo-inositol 4-phosphate) + ADP + H(+)</text>
        <dbReference type="Rhea" id="RHEA:19877"/>
        <dbReference type="ChEBI" id="CHEBI:15378"/>
        <dbReference type="ChEBI" id="CHEBI:30616"/>
        <dbReference type="ChEBI" id="CHEBI:57880"/>
        <dbReference type="ChEBI" id="CHEBI:58178"/>
        <dbReference type="ChEBI" id="CHEBI:456216"/>
        <dbReference type="EC" id="2.7.1.67"/>
    </reaction>
</comment>
<dbReference type="PROSITE" id="PS50290">
    <property type="entry name" value="PI3_4_KINASE_3"/>
    <property type="match status" value="1"/>
</dbReference>
<evidence type="ECO:0000256" key="5">
    <source>
        <dbReference type="ARBA" id="ARBA00022741"/>
    </source>
</evidence>
<keyword evidence="8 9" id="KW-0472">Membrane</keyword>
<dbReference type="GO" id="GO:0046854">
    <property type="term" value="P:phosphatidylinositol phosphate biosynthetic process"/>
    <property type="evidence" value="ECO:0007669"/>
    <property type="project" value="UniProtKB-UniRule"/>
</dbReference>
<dbReference type="InterPro" id="IPR039756">
    <property type="entry name" value="Lsb6/PI4K2"/>
</dbReference>
<evidence type="ECO:0000256" key="2">
    <source>
        <dbReference type="ARBA" id="ARBA00008941"/>
    </source>
</evidence>
<sequence length="450" mass="51438">MSASESIGILVNTGDNEPRSALTVVCSDSEDVPLVPEVAFDSNLDSPGINRESQPLLGGLEVSYNQFPDDLEFGELVWQAETAIDNGIFPERISQGSSGSYFVKNSAGKIIAVFKPKDEEPYGRLNPKWTKWMHKLCCPCCFGRSCLIPNQGYLSEAAAYLVDNKLGLNIVPKTRVVKLVSETFNYLRIDRQKARVKRAIMEQFPNVGLRFNRIGLPPKSGSFQLFVDNYKDAHYWLSKFEVEPLAPSIAKEFQLQFERLVVLDYIIRNTDRGNDNWLIRYDQPLIVNGNTVSAQVDLTDSTDWNMVNMPEIRIAAIDNGLAFPYKHPDSWRAYPYHWAWLPQAKVPFGKEIKELVLPLLSDMNFVQDLCDDLYLLFKQDKGFDRNLYERQMSVMRGQILNLTQALKDGKSPVQLVQMPAVVVEKSQGHHHRFFNFTQRFQDKSPFFSWC</sequence>
<keyword evidence="5 9" id="KW-0547">Nucleotide-binding</keyword>